<comment type="subcellular location">
    <subcellularLocation>
        <location evidence="1">Membrane</location>
    </subcellularLocation>
</comment>
<feature type="transmembrane region" description="Helical" evidence="5">
    <location>
        <begin position="197"/>
        <end position="215"/>
    </location>
</feature>
<dbReference type="CDD" id="cd00637">
    <property type="entry name" value="7tm_classA_rhodopsin-like"/>
    <property type="match status" value="1"/>
</dbReference>
<proteinExistence type="predicted"/>
<dbReference type="Pfam" id="PF00001">
    <property type="entry name" value="7tm_1"/>
    <property type="match status" value="1"/>
</dbReference>
<dbReference type="GO" id="GO:0004930">
    <property type="term" value="F:G protein-coupled receptor activity"/>
    <property type="evidence" value="ECO:0007669"/>
    <property type="project" value="InterPro"/>
</dbReference>
<keyword evidence="3 5" id="KW-1133">Transmembrane helix</keyword>
<dbReference type="AlphaFoldDB" id="A0AAV7NWJ1"/>
<dbReference type="SUPFAM" id="SSF81321">
    <property type="entry name" value="Family A G protein-coupled receptor-like"/>
    <property type="match status" value="1"/>
</dbReference>
<feature type="transmembrane region" description="Helical" evidence="5">
    <location>
        <begin position="63"/>
        <end position="92"/>
    </location>
</feature>
<evidence type="ECO:0000259" key="6">
    <source>
        <dbReference type="PROSITE" id="PS50262"/>
    </source>
</evidence>
<dbReference type="PANTHER" id="PTHR26451">
    <property type="entry name" value="G_PROTEIN_RECEP_F1_2 DOMAIN-CONTAINING PROTEIN"/>
    <property type="match status" value="1"/>
</dbReference>
<evidence type="ECO:0000256" key="2">
    <source>
        <dbReference type="ARBA" id="ARBA00022692"/>
    </source>
</evidence>
<dbReference type="InterPro" id="IPR000276">
    <property type="entry name" value="GPCR_Rhodpsn"/>
</dbReference>
<keyword evidence="2 5" id="KW-0812">Transmembrane</keyword>
<gene>
    <name evidence="7" type="ORF">NDU88_008542</name>
</gene>
<name>A0AAV7NWJ1_PLEWA</name>
<feature type="transmembrane region" description="Helical" evidence="5">
    <location>
        <begin position="141"/>
        <end position="167"/>
    </location>
</feature>
<dbReference type="Proteomes" id="UP001066276">
    <property type="component" value="Chromosome 8"/>
</dbReference>
<dbReference type="PROSITE" id="PS50262">
    <property type="entry name" value="G_PROTEIN_RECEP_F1_2"/>
    <property type="match status" value="1"/>
</dbReference>
<protein>
    <recommendedName>
        <fullName evidence="6">G-protein coupled receptors family 1 profile domain-containing protein</fullName>
    </recommendedName>
</protein>
<dbReference type="EMBL" id="JANPWB010000012">
    <property type="protein sequence ID" value="KAJ1120372.1"/>
    <property type="molecule type" value="Genomic_DNA"/>
</dbReference>
<evidence type="ECO:0000256" key="1">
    <source>
        <dbReference type="ARBA" id="ARBA00004370"/>
    </source>
</evidence>
<keyword evidence="4 5" id="KW-0472">Membrane</keyword>
<evidence type="ECO:0000313" key="7">
    <source>
        <dbReference type="EMBL" id="KAJ1120372.1"/>
    </source>
</evidence>
<dbReference type="Gene3D" id="1.20.1070.10">
    <property type="entry name" value="Rhodopsin 7-helix transmembrane proteins"/>
    <property type="match status" value="1"/>
</dbReference>
<dbReference type="GO" id="GO:0016020">
    <property type="term" value="C:membrane"/>
    <property type="evidence" value="ECO:0007669"/>
    <property type="project" value="UniProtKB-SubCell"/>
</dbReference>
<feature type="transmembrane region" description="Helical" evidence="5">
    <location>
        <begin position="236"/>
        <end position="252"/>
    </location>
</feature>
<evidence type="ECO:0000256" key="4">
    <source>
        <dbReference type="ARBA" id="ARBA00023136"/>
    </source>
</evidence>
<dbReference type="GO" id="GO:0004984">
    <property type="term" value="F:olfactory receptor activity"/>
    <property type="evidence" value="ECO:0007669"/>
    <property type="project" value="TreeGrafter"/>
</dbReference>
<organism evidence="7 8">
    <name type="scientific">Pleurodeles waltl</name>
    <name type="common">Iberian ribbed newt</name>
    <dbReference type="NCBI Taxonomy" id="8319"/>
    <lineage>
        <taxon>Eukaryota</taxon>
        <taxon>Metazoa</taxon>
        <taxon>Chordata</taxon>
        <taxon>Craniata</taxon>
        <taxon>Vertebrata</taxon>
        <taxon>Euteleostomi</taxon>
        <taxon>Amphibia</taxon>
        <taxon>Batrachia</taxon>
        <taxon>Caudata</taxon>
        <taxon>Salamandroidea</taxon>
        <taxon>Salamandridae</taxon>
        <taxon>Pleurodelinae</taxon>
        <taxon>Pleurodeles</taxon>
    </lineage>
</organism>
<sequence>MDNMTSTSVNTMQVSSSGFHLNSATLMIILLLFLFLAIFLFFVVLMLSAFFSTVHLREQTRYILFMYLLLNDAAYLLASGILFLFAMIIYRIPLSACYVLVAISATSFINSPNSLAAMSLERYVAICYPLQHSEICRVERSWVAIIAISAIGFLPVFIDIIIMFFVAKVSYFTTSLVCSQEIFLITPEQSALLSAKHGFTFSVVALIIVYTYIRIMLEAKKNSGDRTSSSKASRTVALHAIQLLLCMTSFTYPMTETLVKDQVVYVRVFNMYMFMLLPRFLSPLFFGFRDKTFRTHVRKFCPCITHRCLRPRNT</sequence>
<feature type="transmembrane region" description="Helical" evidence="5">
    <location>
        <begin position="264"/>
        <end position="288"/>
    </location>
</feature>
<feature type="transmembrane region" description="Helical" evidence="5">
    <location>
        <begin position="98"/>
        <end position="120"/>
    </location>
</feature>
<comment type="caution">
    <text evidence="7">The sequence shown here is derived from an EMBL/GenBank/DDBJ whole genome shotgun (WGS) entry which is preliminary data.</text>
</comment>
<evidence type="ECO:0000313" key="8">
    <source>
        <dbReference type="Proteomes" id="UP001066276"/>
    </source>
</evidence>
<reference evidence="7" key="1">
    <citation type="journal article" date="2022" name="bioRxiv">
        <title>Sequencing and chromosome-scale assembly of the giantPleurodeles waltlgenome.</title>
        <authorList>
            <person name="Brown T."/>
            <person name="Elewa A."/>
            <person name="Iarovenko S."/>
            <person name="Subramanian E."/>
            <person name="Araus A.J."/>
            <person name="Petzold A."/>
            <person name="Susuki M."/>
            <person name="Suzuki K.-i.T."/>
            <person name="Hayashi T."/>
            <person name="Toyoda A."/>
            <person name="Oliveira C."/>
            <person name="Osipova E."/>
            <person name="Leigh N.D."/>
            <person name="Simon A."/>
            <person name="Yun M.H."/>
        </authorList>
    </citation>
    <scope>NUCLEOTIDE SEQUENCE</scope>
    <source>
        <strain evidence="7">20211129_DDA</strain>
        <tissue evidence="7">Liver</tissue>
    </source>
</reference>
<keyword evidence="8" id="KW-1185">Reference proteome</keyword>
<accession>A0AAV7NWJ1</accession>
<dbReference type="InterPro" id="IPR017452">
    <property type="entry name" value="GPCR_Rhodpsn_7TM"/>
</dbReference>
<dbReference type="PANTHER" id="PTHR26451:SF991">
    <property type="entry name" value="ODORANT RECEPTOR"/>
    <property type="match status" value="1"/>
</dbReference>
<evidence type="ECO:0000256" key="3">
    <source>
        <dbReference type="ARBA" id="ARBA00022989"/>
    </source>
</evidence>
<dbReference type="GO" id="GO:0005549">
    <property type="term" value="F:odorant binding"/>
    <property type="evidence" value="ECO:0007669"/>
    <property type="project" value="TreeGrafter"/>
</dbReference>
<evidence type="ECO:0000256" key="5">
    <source>
        <dbReference type="SAM" id="Phobius"/>
    </source>
</evidence>
<feature type="domain" description="G-protein coupled receptors family 1 profile" evidence="6">
    <location>
        <begin position="42"/>
        <end position="286"/>
    </location>
</feature>
<dbReference type="InterPro" id="IPR052921">
    <property type="entry name" value="GPCR1_Superfamily_Member"/>
</dbReference>
<dbReference type="FunFam" id="1.20.1070.10:FF:000096">
    <property type="entry name" value="Odorant receptor 131-2"/>
    <property type="match status" value="1"/>
</dbReference>
<feature type="transmembrane region" description="Helical" evidence="5">
    <location>
        <begin position="26"/>
        <end position="51"/>
    </location>
</feature>